<evidence type="ECO:0000313" key="3">
    <source>
        <dbReference type="EMBL" id="EDF8922209.1"/>
    </source>
</evidence>
<comment type="subcellular location">
    <subcellularLocation>
        <location evidence="1">Membrane</location>
        <topology evidence="1">Single-pass membrane protein</topology>
    </subcellularLocation>
</comment>
<protein>
    <submittedName>
        <fullName evidence="3">Uncharacterized protein</fullName>
    </submittedName>
</protein>
<dbReference type="PROSITE" id="PS00409">
    <property type="entry name" value="PROKAR_NTER_METHYL"/>
    <property type="match status" value="1"/>
</dbReference>
<keyword evidence="2" id="KW-0812">Transmembrane</keyword>
<dbReference type="GO" id="GO:0016020">
    <property type="term" value="C:membrane"/>
    <property type="evidence" value="ECO:0007669"/>
    <property type="project" value="UniProtKB-SubCell"/>
</dbReference>
<evidence type="ECO:0000256" key="2">
    <source>
        <dbReference type="SAM" id="Phobius"/>
    </source>
</evidence>
<feature type="transmembrane region" description="Helical" evidence="2">
    <location>
        <begin position="6"/>
        <end position="30"/>
    </location>
</feature>
<comment type="caution">
    <text evidence="3">The sequence shown here is derived from an EMBL/GenBank/DDBJ whole genome shotgun (WGS) entry which is preliminary data.</text>
</comment>
<dbReference type="InterPro" id="IPR012902">
    <property type="entry name" value="N_methyl_site"/>
</dbReference>
<proteinExistence type="predicted"/>
<dbReference type="EMBL" id="AAMCFY010000268">
    <property type="protein sequence ID" value="EDF8922209.1"/>
    <property type="molecule type" value="Genomic_DNA"/>
</dbReference>
<keyword evidence="2" id="KW-1133">Transmembrane helix</keyword>
<organism evidence="3">
    <name type="scientific">Salmonella enterica</name>
    <name type="common">Salmonella choleraesuis</name>
    <dbReference type="NCBI Taxonomy" id="28901"/>
    <lineage>
        <taxon>Bacteria</taxon>
        <taxon>Pseudomonadati</taxon>
        <taxon>Pseudomonadota</taxon>
        <taxon>Gammaproteobacteria</taxon>
        <taxon>Enterobacterales</taxon>
        <taxon>Enterobacteriaceae</taxon>
        <taxon>Salmonella</taxon>
    </lineage>
</organism>
<accession>A0A629KGS4</accession>
<sequence length="161" mass="18689">MMRKGFSLIEFVLIMGILVAAVLGTFVRIYHNNPENIKLMESYNRKLNALLDDGARYYVRCGESDNNVVFDDYVKDIKIKGENTVSIKNFEFIDNGKVSVKTMEDKIIYYFNVCGIYPLTHESVDLVYKVEDAKMNKRFLCNISDFVSVMYSQECKRVEND</sequence>
<dbReference type="AlphaFoldDB" id="A0A629KGS4"/>
<evidence type="ECO:0000256" key="1">
    <source>
        <dbReference type="ARBA" id="ARBA00004167"/>
    </source>
</evidence>
<gene>
    <name evidence="3" type="ORF">GCB20_25265</name>
</gene>
<keyword evidence="2" id="KW-0472">Membrane</keyword>
<name>A0A629KGS4_SALER</name>
<reference evidence="3" key="1">
    <citation type="submission" date="2019-10" db="EMBL/GenBank/DDBJ databases">
        <authorList>
            <consortium name="PulseNet: The National Subtyping Network for Foodborne Disease Surveillance"/>
            <person name="Tarr C.L."/>
            <person name="Trees E."/>
            <person name="Katz L.S."/>
            <person name="Carleton-Romer H.A."/>
            <person name="Stroika S."/>
            <person name="Kucerova Z."/>
            <person name="Roache K.F."/>
            <person name="Sabol A.L."/>
            <person name="Besser J."/>
            <person name="Gerner-Smidt P."/>
        </authorList>
    </citation>
    <scope>NUCLEOTIDE SEQUENCE</scope>
    <source>
        <strain evidence="3">PNUSAS108628</strain>
    </source>
</reference>